<evidence type="ECO:0000256" key="1">
    <source>
        <dbReference type="SAM" id="Phobius"/>
    </source>
</evidence>
<keyword evidence="1" id="KW-1133">Transmembrane helix</keyword>
<proteinExistence type="predicted"/>
<accession>A0A0L8GLS9</accession>
<feature type="transmembrane region" description="Helical" evidence="1">
    <location>
        <begin position="60"/>
        <end position="79"/>
    </location>
</feature>
<gene>
    <name evidence="2" type="ORF">OCBIM_22031971mg</name>
</gene>
<dbReference type="EMBL" id="KQ421391">
    <property type="protein sequence ID" value="KOF77550.1"/>
    <property type="molecule type" value="Genomic_DNA"/>
</dbReference>
<sequence length="80" mass="9634">MVKIFISSKRSKSRLLRAVILWYHQIILSLHQPKTYLPQISHVKQILLHFGYKSTMRWKIVRKGKLIFYFVPCLVFSLFL</sequence>
<evidence type="ECO:0000313" key="2">
    <source>
        <dbReference type="EMBL" id="KOF77550.1"/>
    </source>
</evidence>
<organism evidence="2">
    <name type="scientific">Octopus bimaculoides</name>
    <name type="common">California two-spotted octopus</name>
    <dbReference type="NCBI Taxonomy" id="37653"/>
    <lineage>
        <taxon>Eukaryota</taxon>
        <taxon>Metazoa</taxon>
        <taxon>Spiralia</taxon>
        <taxon>Lophotrochozoa</taxon>
        <taxon>Mollusca</taxon>
        <taxon>Cephalopoda</taxon>
        <taxon>Coleoidea</taxon>
        <taxon>Octopodiformes</taxon>
        <taxon>Octopoda</taxon>
        <taxon>Incirrata</taxon>
        <taxon>Octopodidae</taxon>
        <taxon>Octopus</taxon>
    </lineage>
</organism>
<keyword evidence="1" id="KW-0812">Transmembrane</keyword>
<name>A0A0L8GLS9_OCTBM</name>
<protein>
    <submittedName>
        <fullName evidence="2">Uncharacterized protein</fullName>
    </submittedName>
</protein>
<dbReference type="AlphaFoldDB" id="A0A0L8GLS9"/>
<keyword evidence="1" id="KW-0472">Membrane</keyword>
<reference evidence="2" key="1">
    <citation type="submission" date="2015-07" db="EMBL/GenBank/DDBJ databases">
        <title>MeaNS - Measles Nucleotide Surveillance Program.</title>
        <authorList>
            <person name="Tran T."/>
            <person name="Druce J."/>
        </authorList>
    </citation>
    <scope>NUCLEOTIDE SEQUENCE</scope>
    <source>
        <strain evidence="2">UCB-OBI-ISO-001</strain>
        <tissue evidence="2">Gonad</tissue>
    </source>
</reference>